<evidence type="ECO:0000256" key="1">
    <source>
        <dbReference type="ARBA" id="ARBA00022737"/>
    </source>
</evidence>
<evidence type="ECO:0000256" key="2">
    <source>
        <dbReference type="ARBA" id="ARBA00023098"/>
    </source>
</evidence>
<accession>A0A2U1NQJ5</accession>
<dbReference type="GO" id="GO:0004630">
    <property type="term" value="F:phospholipase D activity"/>
    <property type="evidence" value="ECO:0007669"/>
    <property type="project" value="TreeGrafter"/>
</dbReference>
<dbReference type="PANTHER" id="PTHR18896:SF201">
    <property type="entry name" value="PHOSPHOLIPASE D"/>
    <property type="match status" value="1"/>
</dbReference>
<evidence type="ECO:0000259" key="3">
    <source>
        <dbReference type="Pfam" id="PF12357"/>
    </source>
</evidence>
<gene>
    <name evidence="4" type="ORF">CTI12_AA057730</name>
</gene>
<dbReference type="STRING" id="35608.A0A2U1NQJ5"/>
<feature type="domain" description="Phospholipase D C-terminal" evidence="3">
    <location>
        <begin position="13"/>
        <end position="59"/>
    </location>
</feature>
<comment type="caution">
    <text evidence="4">The sequence shown here is derived from an EMBL/GenBank/DDBJ whole genome shotgun (WGS) entry which is preliminary data.</text>
</comment>
<name>A0A2U1NQJ5_ARTAN</name>
<dbReference type="AlphaFoldDB" id="A0A2U1NQJ5"/>
<sequence length="67" mass="7591">MSLWAEHIGGLESTFERPTSIECVRRVRSLSESNSNQYAAGEVTDMEARLLKYLVEVDRVSQEEDDG</sequence>
<keyword evidence="1" id="KW-0677">Repeat</keyword>
<dbReference type="InterPro" id="IPR015679">
    <property type="entry name" value="PLipase_D_fam"/>
</dbReference>
<evidence type="ECO:0000313" key="5">
    <source>
        <dbReference type="Proteomes" id="UP000245207"/>
    </source>
</evidence>
<dbReference type="InterPro" id="IPR024632">
    <property type="entry name" value="PLipase_D_C"/>
</dbReference>
<reference evidence="4 5" key="1">
    <citation type="journal article" date="2018" name="Mol. Plant">
        <title>The genome of Artemisia annua provides insight into the evolution of Asteraceae family and artemisinin biosynthesis.</title>
        <authorList>
            <person name="Shen Q."/>
            <person name="Zhang L."/>
            <person name="Liao Z."/>
            <person name="Wang S."/>
            <person name="Yan T."/>
            <person name="Shi P."/>
            <person name="Liu M."/>
            <person name="Fu X."/>
            <person name="Pan Q."/>
            <person name="Wang Y."/>
            <person name="Lv Z."/>
            <person name="Lu X."/>
            <person name="Zhang F."/>
            <person name="Jiang W."/>
            <person name="Ma Y."/>
            <person name="Chen M."/>
            <person name="Hao X."/>
            <person name="Li L."/>
            <person name="Tang Y."/>
            <person name="Lv G."/>
            <person name="Zhou Y."/>
            <person name="Sun X."/>
            <person name="Brodelius P.E."/>
            <person name="Rose J.K.C."/>
            <person name="Tang K."/>
        </authorList>
    </citation>
    <scope>NUCLEOTIDE SEQUENCE [LARGE SCALE GENOMIC DNA]</scope>
    <source>
        <strain evidence="5">cv. Huhao1</strain>
        <tissue evidence="4">Leaf</tissue>
    </source>
</reference>
<organism evidence="4 5">
    <name type="scientific">Artemisia annua</name>
    <name type="common">Sweet wormwood</name>
    <dbReference type="NCBI Taxonomy" id="35608"/>
    <lineage>
        <taxon>Eukaryota</taxon>
        <taxon>Viridiplantae</taxon>
        <taxon>Streptophyta</taxon>
        <taxon>Embryophyta</taxon>
        <taxon>Tracheophyta</taxon>
        <taxon>Spermatophyta</taxon>
        <taxon>Magnoliopsida</taxon>
        <taxon>eudicotyledons</taxon>
        <taxon>Gunneridae</taxon>
        <taxon>Pentapetalae</taxon>
        <taxon>asterids</taxon>
        <taxon>campanulids</taxon>
        <taxon>Asterales</taxon>
        <taxon>Asteraceae</taxon>
        <taxon>Asteroideae</taxon>
        <taxon>Anthemideae</taxon>
        <taxon>Artemisiinae</taxon>
        <taxon>Artemisia</taxon>
    </lineage>
</organism>
<dbReference type="Proteomes" id="UP000245207">
    <property type="component" value="Unassembled WGS sequence"/>
</dbReference>
<dbReference type="OrthoDB" id="14911at2759"/>
<dbReference type="Pfam" id="PF12357">
    <property type="entry name" value="PLD_C"/>
    <property type="match status" value="1"/>
</dbReference>
<protein>
    <submittedName>
        <fullName evidence="4">Phospholipase D gamma 1</fullName>
    </submittedName>
</protein>
<proteinExistence type="predicted"/>
<dbReference type="GO" id="GO:0009395">
    <property type="term" value="P:phospholipid catabolic process"/>
    <property type="evidence" value="ECO:0007669"/>
    <property type="project" value="TreeGrafter"/>
</dbReference>
<keyword evidence="2" id="KW-0443">Lipid metabolism</keyword>
<dbReference type="EMBL" id="PKPP01002359">
    <property type="protein sequence ID" value="PWA75761.1"/>
    <property type="molecule type" value="Genomic_DNA"/>
</dbReference>
<keyword evidence="5" id="KW-1185">Reference proteome</keyword>
<dbReference type="PANTHER" id="PTHR18896">
    <property type="entry name" value="PHOSPHOLIPASE D"/>
    <property type="match status" value="1"/>
</dbReference>
<evidence type="ECO:0000313" key="4">
    <source>
        <dbReference type="EMBL" id="PWA75761.1"/>
    </source>
</evidence>
<dbReference type="GO" id="GO:0005886">
    <property type="term" value="C:plasma membrane"/>
    <property type="evidence" value="ECO:0007669"/>
    <property type="project" value="TreeGrafter"/>
</dbReference>